<dbReference type="PATRIC" id="fig|1432657.3.peg.1558"/>
<protein>
    <submittedName>
        <fullName evidence="1">Uncharacterized protein</fullName>
    </submittedName>
</protein>
<dbReference type="EMBL" id="AZIT01000047">
    <property type="protein sequence ID" value="ETZ17437.1"/>
    <property type="molecule type" value="Genomic_DNA"/>
</dbReference>
<name>W6TFC5_9SPIR</name>
<organism evidence="1 2">
    <name type="scientific">Borrelia duttonii CR2A</name>
    <dbReference type="NCBI Taxonomy" id="1432657"/>
    <lineage>
        <taxon>Bacteria</taxon>
        <taxon>Pseudomonadati</taxon>
        <taxon>Spirochaetota</taxon>
        <taxon>Spirochaetia</taxon>
        <taxon>Spirochaetales</taxon>
        <taxon>Borreliaceae</taxon>
        <taxon>Borrelia</taxon>
    </lineage>
</organism>
<accession>W6TFC5</accession>
<reference evidence="1 2" key="1">
    <citation type="submission" date="2013-12" db="EMBL/GenBank/DDBJ databases">
        <title>Comparative genomics of relapsing fever spirochetes.</title>
        <authorList>
            <person name="Schwan T.G."/>
            <person name="Raffel S.J."/>
            <person name="Porcella S.F."/>
        </authorList>
    </citation>
    <scope>NUCLEOTIDE SEQUENCE [LARGE SCALE GENOMIC DNA]</scope>
    <source>
        <strain evidence="1 2">CR2A</strain>
    </source>
</reference>
<comment type="caution">
    <text evidence="1">The sequence shown here is derived from an EMBL/GenBank/DDBJ whole genome shotgun (WGS) entry which is preliminary data.</text>
</comment>
<evidence type="ECO:0000313" key="2">
    <source>
        <dbReference type="Proteomes" id="UP000019148"/>
    </source>
</evidence>
<dbReference type="Proteomes" id="UP000019148">
    <property type="component" value="Unassembled WGS sequence"/>
</dbReference>
<proteinExistence type="predicted"/>
<sequence length="46" mass="5358">MKKCLLLLKNLIVLLILLLNSSLAYSQRLIKLGQEEIKNKKLIHKQ</sequence>
<evidence type="ECO:0000313" key="1">
    <source>
        <dbReference type="EMBL" id="ETZ17437.1"/>
    </source>
</evidence>
<dbReference type="AlphaFoldDB" id="W6TFC5"/>
<gene>
    <name evidence="1" type="ORF">BDCR2A_01636</name>
</gene>
<dbReference type="RefSeq" id="WP_231439883.1">
    <property type="nucleotide sequence ID" value="NZ_AZIT01000047.1"/>
</dbReference>